<reference evidence="9" key="1">
    <citation type="submission" date="2020-10" db="EMBL/GenBank/DDBJ databases">
        <authorList>
            <person name="Gilroy R."/>
        </authorList>
    </citation>
    <scope>NUCLEOTIDE SEQUENCE</scope>
    <source>
        <strain evidence="9">17213</strain>
    </source>
</reference>
<gene>
    <name evidence="9" type="primary">nagA</name>
    <name evidence="9" type="ORF">IAB19_04900</name>
</gene>
<dbReference type="GO" id="GO:0008448">
    <property type="term" value="F:N-acetylglucosamine-6-phosphate deacetylase activity"/>
    <property type="evidence" value="ECO:0007669"/>
    <property type="project" value="UniProtKB-EC"/>
</dbReference>
<dbReference type="InterPro" id="IPR003764">
    <property type="entry name" value="GlcNAc_6-P_deAcase"/>
</dbReference>
<sequence length="387" mass="41869">MGGTILRNARLHLTSPEFEGADSLAVQDHRIIPVNPALFEDGTSEEINLNGLHVAPGLIDLLVNGCAGVTFGNDLSAEGLEKMRRYQTQHGTLTFVPTLISGPRENMTKAINVIDAFKENHPGVCPGLHLEGPFINSERKGFHPVGYIRSIMDADISFLREHADTIAYMTIAPEVVRGKQLLDLLGTGIKLSMGHSNASFTDALTAMRAGVTNITHLYNGMRPMTGREPGILGVALNFDGVTAGVIADGRHVHPAIIRILHKLLGNRLYIVSDSQSVAGAHEQTSFTIAGTEVFVDPNRGLIDAKGSLAGTNVTLLDEVRYLVKVCDFTLDEALAAASTVPAQVLGLDSEYGRIEPGFMADLIIFDDEFRIRYIIQNGFMKNSAELL</sequence>
<dbReference type="EMBL" id="JADINH010000105">
    <property type="protein sequence ID" value="MBO8415698.1"/>
    <property type="molecule type" value="Genomic_DNA"/>
</dbReference>
<dbReference type="NCBIfam" id="TIGR00221">
    <property type="entry name" value="nagA"/>
    <property type="match status" value="1"/>
</dbReference>
<feature type="domain" description="Amidohydrolase-related" evidence="8">
    <location>
        <begin position="54"/>
        <end position="367"/>
    </location>
</feature>
<proteinExistence type="inferred from homology"/>
<evidence type="ECO:0000256" key="7">
    <source>
        <dbReference type="PIRSR" id="PIRSR038994-3"/>
    </source>
</evidence>
<dbReference type="AlphaFoldDB" id="A0A9D9DC51"/>
<dbReference type="GO" id="GO:0006046">
    <property type="term" value="P:N-acetylglucosamine catabolic process"/>
    <property type="evidence" value="ECO:0007669"/>
    <property type="project" value="TreeGrafter"/>
</dbReference>
<keyword evidence="3 5" id="KW-0378">Hydrolase</keyword>
<name>A0A9D9DC51_9GAMM</name>
<accession>A0A9D9DC51</accession>
<feature type="binding site" evidence="7">
    <location>
        <position position="216"/>
    </location>
    <ligand>
        <name>Zn(2+)</name>
        <dbReference type="ChEBI" id="CHEBI:29105"/>
    </ligand>
</feature>
<dbReference type="SUPFAM" id="SSF51556">
    <property type="entry name" value="Metallo-dependent hydrolases"/>
    <property type="match status" value="1"/>
</dbReference>
<comment type="similarity">
    <text evidence="1 5">Belongs to the metallo-dependent hydrolases superfamily. NagA family.</text>
</comment>
<dbReference type="InterPro" id="IPR011059">
    <property type="entry name" value="Metal-dep_hydrolase_composite"/>
</dbReference>
<dbReference type="GO" id="GO:0046872">
    <property type="term" value="F:metal ion binding"/>
    <property type="evidence" value="ECO:0007669"/>
    <property type="project" value="UniProtKB-KW"/>
</dbReference>
<dbReference type="Proteomes" id="UP000823631">
    <property type="component" value="Unassembled WGS sequence"/>
</dbReference>
<evidence type="ECO:0000256" key="2">
    <source>
        <dbReference type="ARBA" id="ARBA00022723"/>
    </source>
</evidence>
<keyword evidence="2 7" id="KW-0479">Metal-binding</keyword>
<feature type="active site" description="Proton donor/acceptor" evidence="6">
    <location>
        <position position="273"/>
    </location>
</feature>
<dbReference type="InterPro" id="IPR032466">
    <property type="entry name" value="Metal_Hydrolase"/>
</dbReference>
<evidence type="ECO:0000256" key="3">
    <source>
        <dbReference type="ARBA" id="ARBA00022801"/>
    </source>
</evidence>
<dbReference type="PIRSF" id="PIRSF038994">
    <property type="entry name" value="NagA"/>
    <property type="match status" value="1"/>
</dbReference>
<dbReference type="EC" id="3.5.1.25" evidence="9"/>
<evidence type="ECO:0000256" key="1">
    <source>
        <dbReference type="ARBA" id="ARBA00010716"/>
    </source>
</evidence>
<comment type="caution">
    <text evidence="9">The sequence shown here is derived from an EMBL/GenBank/DDBJ whole genome shotgun (WGS) entry which is preliminary data.</text>
</comment>
<evidence type="ECO:0000313" key="10">
    <source>
        <dbReference type="Proteomes" id="UP000823631"/>
    </source>
</evidence>
<feature type="binding site" evidence="7">
    <location>
        <position position="195"/>
    </location>
    <ligand>
        <name>Zn(2+)</name>
        <dbReference type="ChEBI" id="CHEBI:29105"/>
    </ligand>
</feature>
<protein>
    <submittedName>
        <fullName evidence="9">N-acetylglucosamine-6-phosphate deacetylase</fullName>
        <ecNumber evidence="9">3.5.1.25</ecNumber>
    </submittedName>
</protein>
<dbReference type="Gene3D" id="3.20.20.140">
    <property type="entry name" value="Metal-dependent hydrolases"/>
    <property type="match status" value="1"/>
</dbReference>
<evidence type="ECO:0000256" key="5">
    <source>
        <dbReference type="PIRNR" id="PIRNR038994"/>
    </source>
</evidence>
<dbReference type="InterPro" id="IPR006680">
    <property type="entry name" value="Amidohydro-rel"/>
</dbReference>
<organism evidence="9 10">
    <name type="scientific">Candidatus Avisuccinivibrio stercorigallinarum</name>
    <dbReference type="NCBI Taxonomy" id="2840704"/>
    <lineage>
        <taxon>Bacteria</taxon>
        <taxon>Pseudomonadati</taxon>
        <taxon>Pseudomonadota</taxon>
        <taxon>Gammaproteobacteria</taxon>
        <taxon>Aeromonadales</taxon>
        <taxon>Succinivibrionaceae</taxon>
        <taxon>Succinivibrionaceae incertae sedis</taxon>
        <taxon>Candidatus Avisuccinivibrio</taxon>
    </lineage>
</organism>
<feature type="binding site" evidence="7">
    <location>
        <position position="131"/>
    </location>
    <ligand>
        <name>Zn(2+)</name>
        <dbReference type="ChEBI" id="CHEBI:29105"/>
    </ligand>
</feature>
<comment type="cofactor">
    <cofactor evidence="7">
        <name>a divalent metal cation</name>
        <dbReference type="ChEBI" id="CHEBI:60240"/>
    </cofactor>
    <text evidence="7">Binds 1 divalent metal cation per subunit.</text>
</comment>
<dbReference type="PANTHER" id="PTHR11113:SF14">
    <property type="entry name" value="N-ACETYLGLUCOSAMINE-6-PHOSPHATE DEACETYLASE"/>
    <property type="match status" value="1"/>
</dbReference>
<dbReference type="PANTHER" id="PTHR11113">
    <property type="entry name" value="N-ACETYLGLUCOSAMINE-6-PHOSPHATE DEACETYLASE"/>
    <property type="match status" value="1"/>
</dbReference>
<dbReference type="SUPFAM" id="SSF51338">
    <property type="entry name" value="Composite domain of metallo-dependent hydrolases"/>
    <property type="match status" value="1"/>
</dbReference>
<keyword evidence="4 5" id="KW-0119">Carbohydrate metabolism</keyword>
<reference evidence="9" key="2">
    <citation type="journal article" date="2021" name="PeerJ">
        <title>Extensive microbial diversity within the chicken gut microbiome revealed by metagenomics and culture.</title>
        <authorList>
            <person name="Gilroy R."/>
            <person name="Ravi A."/>
            <person name="Getino M."/>
            <person name="Pursley I."/>
            <person name="Horton D.L."/>
            <person name="Alikhan N.F."/>
            <person name="Baker D."/>
            <person name="Gharbi K."/>
            <person name="Hall N."/>
            <person name="Watson M."/>
            <person name="Adriaenssens E.M."/>
            <person name="Foster-Nyarko E."/>
            <person name="Jarju S."/>
            <person name="Secka A."/>
            <person name="Antonio M."/>
            <person name="Oren A."/>
            <person name="Chaudhuri R.R."/>
            <person name="La Ragione R."/>
            <person name="Hildebrand F."/>
            <person name="Pallen M.J."/>
        </authorList>
    </citation>
    <scope>NUCLEOTIDE SEQUENCE</scope>
    <source>
        <strain evidence="9">17213</strain>
    </source>
</reference>
<evidence type="ECO:0000256" key="4">
    <source>
        <dbReference type="ARBA" id="ARBA00023277"/>
    </source>
</evidence>
<evidence type="ECO:0000313" key="9">
    <source>
        <dbReference type="EMBL" id="MBO8415698.1"/>
    </source>
</evidence>
<evidence type="ECO:0000259" key="8">
    <source>
        <dbReference type="Pfam" id="PF01979"/>
    </source>
</evidence>
<dbReference type="Gene3D" id="2.30.40.10">
    <property type="entry name" value="Urease, subunit C, domain 1"/>
    <property type="match status" value="1"/>
</dbReference>
<evidence type="ECO:0000256" key="6">
    <source>
        <dbReference type="PIRSR" id="PIRSR038994-1"/>
    </source>
</evidence>
<dbReference type="Pfam" id="PF01979">
    <property type="entry name" value="Amidohydro_1"/>
    <property type="match status" value="1"/>
</dbReference>